<dbReference type="SMART" id="SM00343">
    <property type="entry name" value="ZnF_C2HC"/>
    <property type="match status" value="2"/>
</dbReference>
<accession>A0ABC9DPQ8</accession>
<feature type="compositionally biased region" description="Basic and acidic residues" evidence="2">
    <location>
        <begin position="84"/>
        <end position="96"/>
    </location>
</feature>
<dbReference type="InterPro" id="IPR036875">
    <property type="entry name" value="Znf_CCHC_sf"/>
</dbReference>
<feature type="compositionally biased region" description="Low complexity" evidence="2">
    <location>
        <begin position="41"/>
        <end position="58"/>
    </location>
</feature>
<feature type="compositionally biased region" description="Basic and acidic residues" evidence="2">
    <location>
        <begin position="599"/>
        <end position="613"/>
    </location>
</feature>
<keyword evidence="1" id="KW-0862">Zinc</keyword>
<reference evidence="4" key="1">
    <citation type="submission" date="2024-10" db="EMBL/GenBank/DDBJ databases">
        <authorList>
            <person name="Ryan C."/>
        </authorList>
    </citation>
    <scope>NUCLEOTIDE SEQUENCE [LARGE SCALE GENOMIC DNA]</scope>
</reference>
<dbReference type="SUPFAM" id="SSF57756">
    <property type="entry name" value="Retrovirus zinc finger-like domains"/>
    <property type="match status" value="1"/>
</dbReference>
<keyword evidence="1" id="KW-0479">Metal-binding</keyword>
<keyword evidence="1" id="KW-0863">Zinc-finger</keyword>
<dbReference type="AlphaFoldDB" id="A0ABC9DPQ8"/>
<dbReference type="PROSITE" id="PS50158">
    <property type="entry name" value="ZF_CCHC"/>
    <property type="match status" value="1"/>
</dbReference>
<protein>
    <recommendedName>
        <fullName evidence="3">CCHC-type domain-containing protein</fullName>
    </recommendedName>
</protein>
<dbReference type="EMBL" id="OZ075144">
    <property type="protein sequence ID" value="CAL5043353.1"/>
    <property type="molecule type" value="Genomic_DNA"/>
</dbReference>
<sequence>MPTPDQLPAGAQPKQTTTTANTTAATAAFTTADAVVATHAAATTSTPATTTPSSPTAVRCSDSGRDEALDLTYGGSPESAASPRRCDNTSKGKGKKVDVGEGAAGFSVVRVDGPPTVAPLPVRSFKAALLKPRTFRPRFPAGQLAPQTWYDEKSMGGRSKATVWSRLGATPRIHDGPVNNGGPWSEALKTKAGRNCYNCLSAGHRIADCRDPPRCIICFRFGHKARLCPHSLRALDPRIITLTRRSSATNASHPTSTTTAAACSPATTANTSPSGTAAAVAAVAKSSEAGASAVHAPRQDMDHRWIPGALGERPSNVHAGVARSDAIREQERELEIFALHAVQIDAAPQYAKPRHASSVSRSMRLGRPRLLPPPSCYASTTNNRGMLLISARSCESATPSSTSCSGSVSHARQAEVVAGLFKAPSFIDDLHCDVEKPEEEECLCLWLWTANPDAIPTTGALHIEEPVTLPEEGYADSLFELGMPMGAMRINAAEALRYDVLIHVDRVLDFSAPPASPTHRWPDSPVSGQPDDETESEWPLCHSFRWRLGVPDGQHPTEPERRRISVHDRLGDRDRSPPRGGAGGAGNLGLRQMPPSGPHDLRGLMHGGRDYHHGSSSHQAGGQHRRKELQWRVKMGDGRLGRQSVFDRLGTASSPLLEKEDPSGKICNLDRCEPGDSYLLSNNGPHNAQRAVDPMLEEARSQAIARCRLPSVLQCSVEPPVANRAQTASEFQDGEKGSPAKIDIAADLIQFEEIDTMVQAELHRPTEHARLPSDPVLGGAPLYGNVSQLGQDHDEANVIFKNDEANEDRLGLGCKGQHGPILADVDCLLEGLPFDLNQKLTAPTAAEHDDVQMPTNERTILGAAEGRLNKDPKEGPSYRSGTKTISRFAVPLKKSLLCNSMTRGKVSAVKKATQSDSALLEKKRNAKIKAKLTNQPLDEQANALLMRATGALEEDESPLSEAAQQAFGESFVDPLLSEPINDIRIALGLPGFGQADALGALVSDAGFDDDE</sequence>
<evidence type="ECO:0000256" key="1">
    <source>
        <dbReference type="PROSITE-ProRule" id="PRU00047"/>
    </source>
</evidence>
<proteinExistence type="predicted"/>
<feature type="region of interest" description="Disordered" evidence="2">
    <location>
        <begin position="246"/>
        <end position="271"/>
    </location>
</feature>
<feature type="domain" description="CCHC-type" evidence="3">
    <location>
        <begin position="196"/>
        <end position="211"/>
    </location>
</feature>
<evidence type="ECO:0000313" key="5">
    <source>
        <dbReference type="Proteomes" id="UP001497457"/>
    </source>
</evidence>
<organism evidence="4 5">
    <name type="scientific">Urochloa decumbens</name>
    <dbReference type="NCBI Taxonomy" id="240449"/>
    <lineage>
        <taxon>Eukaryota</taxon>
        <taxon>Viridiplantae</taxon>
        <taxon>Streptophyta</taxon>
        <taxon>Embryophyta</taxon>
        <taxon>Tracheophyta</taxon>
        <taxon>Spermatophyta</taxon>
        <taxon>Magnoliopsida</taxon>
        <taxon>Liliopsida</taxon>
        <taxon>Poales</taxon>
        <taxon>Poaceae</taxon>
        <taxon>PACMAD clade</taxon>
        <taxon>Panicoideae</taxon>
        <taxon>Panicodae</taxon>
        <taxon>Paniceae</taxon>
        <taxon>Melinidinae</taxon>
        <taxon>Urochloa</taxon>
    </lineage>
</organism>
<gene>
    <name evidence="4" type="ORF">URODEC1_LOCUS87660</name>
</gene>
<feature type="region of interest" description="Disordered" evidence="2">
    <location>
        <begin position="549"/>
        <end position="627"/>
    </location>
</feature>
<dbReference type="Gene3D" id="4.10.60.10">
    <property type="entry name" value="Zinc finger, CCHC-type"/>
    <property type="match status" value="1"/>
</dbReference>
<feature type="region of interest" description="Disordered" evidence="2">
    <location>
        <begin position="513"/>
        <end position="536"/>
    </location>
</feature>
<dbReference type="Proteomes" id="UP001497457">
    <property type="component" value="Chromosome 34rd"/>
</dbReference>
<feature type="region of interest" description="Disordered" evidence="2">
    <location>
        <begin position="41"/>
        <end position="96"/>
    </location>
</feature>
<feature type="region of interest" description="Disordered" evidence="2">
    <location>
        <begin position="1"/>
        <end position="21"/>
    </location>
</feature>
<feature type="compositionally biased region" description="Basic and acidic residues" evidence="2">
    <location>
        <begin position="555"/>
        <end position="577"/>
    </location>
</feature>
<name>A0ABC9DPQ8_9POAL</name>
<keyword evidence="5" id="KW-1185">Reference proteome</keyword>
<dbReference type="GO" id="GO:0008270">
    <property type="term" value="F:zinc ion binding"/>
    <property type="evidence" value="ECO:0007669"/>
    <property type="project" value="UniProtKB-KW"/>
</dbReference>
<dbReference type="InterPro" id="IPR001878">
    <property type="entry name" value="Znf_CCHC"/>
</dbReference>
<evidence type="ECO:0000259" key="3">
    <source>
        <dbReference type="PROSITE" id="PS50158"/>
    </source>
</evidence>
<evidence type="ECO:0000256" key="2">
    <source>
        <dbReference type="SAM" id="MobiDB-lite"/>
    </source>
</evidence>
<evidence type="ECO:0000313" key="4">
    <source>
        <dbReference type="EMBL" id="CAL5043353.1"/>
    </source>
</evidence>